<dbReference type="EC" id="2.1.1.37" evidence="7"/>
<evidence type="ECO:0000313" key="9">
    <source>
        <dbReference type="Proteomes" id="UP000019267"/>
    </source>
</evidence>
<dbReference type="AlphaFoldDB" id="W6A828"/>
<dbReference type="InterPro" id="IPR001525">
    <property type="entry name" value="C5_MeTfrase"/>
</dbReference>
<organism evidence="8 9">
    <name type="scientific">Spiroplasma culicicola AES-1</name>
    <dbReference type="NCBI Taxonomy" id="1276246"/>
    <lineage>
        <taxon>Bacteria</taxon>
        <taxon>Bacillati</taxon>
        <taxon>Mycoplasmatota</taxon>
        <taxon>Mollicutes</taxon>
        <taxon>Entomoplasmatales</taxon>
        <taxon>Spiroplasmataceae</taxon>
        <taxon>Spiroplasma</taxon>
    </lineage>
</organism>
<evidence type="ECO:0000313" key="8">
    <source>
        <dbReference type="EMBL" id="AHI53045.1"/>
    </source>
</evidence>
<sequence length="396" mass="45694">MNKKIFETFAGIGSQAKALEKLSHDFNDFNFSISNTCEWYTEAILGYSAIHNDLNSKEYKNLYEEELDVIISFLETKTLSSNSKEPLKDIKKLKEDKIRKLYASIKLNNNLIDITKVKVQDINAPFDLLTYSFPCQDLSIAGKGKGMSENSNTRSSLLWNILQLLNDLNKLNKLPEYLVMENVPAIKNSNHIDNLNKFKDKLNNLGYTNVEFVLNAIDYGIPQNRKRYFLISKLNDDSFDFNFDDIKVDLPKFSDFLDIENMKPTNRENQYLSSIKKLYSNVDKDNKFKIKYKNLNVYPTFNQANIVTGLESKCISTVTFSGENSRQRVFAKQNNEDRVLQLGAKENILLMGFDKDDYFKLKEIGLSDEKIRGLAGNSIVVNVLYYIFKKIFINCN</sequence>
<dbReference type="PROSITE" id="PS00094">
    <property type="entry name" value="C5_MTASE_1"/>
    <property type="match status" value="1"/>
</dbReference>
<dbReference type="GO" id="GO:0032259">
    <property type="term" value="P:methylation"/>
    <property type="evidence" value="ECO:0007669"/>
    <property type="project" value="UniProtKB-KW"/>
</dbReference>
<dbReference type="PANTHER" id="PTHR46098:SF1">
    <property type="entry name" value="TRNA (CYTOSINE(38)-C(5))-METHYLTRANSFERASE"/>
    <property type="match status" value="1"/>
</dbReference>
<evidence type="ECO:0000256" key="3">
    <source>
        <dbReference type="ARBA" id="ARBA00022691"/>
    </source>
</evidence>
<feature type="active site" evidence="5">
    <location>
        <position position="135"/>
    </location>
</feature>
<dbReference type="STRING" id="1276246.SCULI_v1c07040"/>
<dbReference type="SUPFAM" id="SSF53335">
    <property type="entry name" value="S-adenosyl-L-methionine-dependent methyltransferases"/>
    <property type="match status" value="1"/>
</dbReference>
<dbReference type="GO" id="GO:0009307">
    <property type="term" value="P:DNA restriction-modification system"/>
    <property type="evidence" value="ECO:0007669"/>
    <property type="project" value="UniProtKB-KW"/>
</dbReference>
<comment type="similarity">
    <text evidence="5 6">Belongs to the class I-like SAM-binding methyltransferase superfamily. C5-methyltransferase family.</text>
</comment>
<evidence type="ECO:0000256" key="4">
    <source>
        <dbReference type="ARBA" id="ARBA00022747"/>
    </source>
</evidence>
<dbReference type="eggNOG" id="COG0270">
    <property type="taxonomic scope" value="Bacteria"/>
</dbReference>
<dbReference type="InterPro" id="IPR018117">
    <property type="entry name" value="C5_DNA_meth_AS"/>
</dbReference>
<dbReference type="GO" id="GO:0003886">
    <property type="term" value="F:DNA (cytosine-5-)-methyltransferase activity"/>
    <property type="evidence" value="ECO:0007669"/>
    <property type="project" value="UniProtKB-EC"/>
</dbReference>
<evidence type="ECO:0000256" key="6">
    <source>
        <dbReference type="RuleBase" id="RU000416"/>
    </source>
</evidence>
<dbReference type="RefSeq" id="WP_025363277.1">
    <property type="nucleotide sequence ID" value="NZ_CP006681.1"/>
</dbReference>
<dbReference type="Gene3D" id="3.90.120.10">
    <property type="entry name" value="DNA Methylase, subunit A, domain 2"/>
    <property type="match status" value="1"/>
</dbReference>
<evidence type="ECO:0000256" key="5">
    <source>
        <dbReference type="PROSITE-ProRule" id="PRU01016"/>
    </source>
</evidence>
<dbReference type="PRINTS" id="PR00105">
    <property type="entry name" value="C5METTRFRASE"/>
</dbReference>
<dbReference type="EMBL" id="CP006681">
    <property type="protein sequence ID" value="AHI53045.1"/>
    <property type="molecule type" value="Genomic_DNA"/>
</dbReference>
<gene>
    <name evidence="8" type="primary">ydiP</name>
    <name evidence="8" type="ORF">SCULI_v1c07040</name>
</gene>
<keyword evidence="3 5" id="KW-0949">S-adenosyl-L-methionine</keyword>
<reference evidence="8 9" key="1">
    <citation type="journal article" date="2014" name="Genome Biol. Evol.">
        <title>Molecular evolution of the substrate utilization strategies and putative virulence factors in mosquito-associated Spiroplasma species.</title>
        <authorList>
            <person name="Chang T.H."/>
            <person name="Lo W.S."/>
            <person name="Ku C."/>
            <person name="Chen L.L."/>
            <person name="Kuo C.H."/>
        </authorList>
    </citation>
    <scope>NUCLEOTIDE SEQUENCE [LARGE SCALE GENOMIC DNA]</scope>
    <source>
        <strain evidence="8">AES-1</strain>
    </source>
</reference>
<keyword evidence="1 5" id="KW-0489">Methyltransferase</keyword>
<protein>
    <recommendedName>
        <fullName evidence="7">Cytosine-specific methyltransferase</fullName>
        <ecNumber evidence="7">2.1.1.37</ecNumber>
    </recommendedName>
</protein>
<accession>W6A828</accession>
<dbReference type="KEGG" id="scq:SCULI_v1c07040"/>
<dbReference type="HOGENOM" id="CLU_006958_0_6_14"/>
<evidence type="ECO:0000256" key="7">
    <source>
        <dbReference type="RuleBase" id="RU000417"/>
    </source>
</evidence>
<dbReference type="NCBIfam" id="TIGR00675">
    <property type="entry name" value="dcm"/>
    <property type="match status" value="1"/>
</dbReference>
<keyword evidence="9" id="KW-1185">Reference proteome</keyword>
<dbReference type="Pfam" id="PF00145">
    <property type="entry name" value="DNA_methylase"/>
    <property type="match status" value="1"/>
</dbReference>
<evidence type="ECO:0000256" key="1">
    <source>
        <dbReference type="ARBA" id="ARBA00022603"/>
    </source>
</evidence>
<dbReference type="InterPro" id="IPR050750">
    <property type="entry name" value="C5-MTase"/>
</dbReference>
<dbReference type="Proteomes" id="UP000019267">
    <property type="component" value="Chromosome"/>
</dbReference>
<dbReference type="PATRIC" id="fig|1276246.3.peg.702"/>
<dbReference type="Gene3D" id="3.40.50.150">
    <property type="entry name" value="Vaccinia Virus protein VP39"/>
    <property type="match status" value="1"/>
</dbReference>
<proteinExistence type="inferred from homology"/>
<dbReference type="OrthoDB" id="9813719at2"/>
<dbReference type="PANTHER" id="PTHR46098">
    <property type="entry name" value="TRNA (CYTOSINE(38)-C(5))-METHYLTRANSFERASE"/>
    <property type="match status" value="1"/>
</dbReference>
<evidence type="ECO:0000256" key="2">
    <source>
        <dbReference type="ARBA" id="ARBA00022679"/>
    </source>
</evidence>
<dbReference type="PROSITE" id="PS51679">
    <property type="entry name" value="SAM_MT_C5"/>
    <property type="match status" value="1"/>
</dbReference>
<dbReference type="InterPro" id="IPR029063">
    <property type="entry name" value="SAM-dependent_MTases_sf"/>
</dbReference>
<comment type="catalytic activity">
    <reaction evidence="7">
        <text>a 2'-deoxycytidine in DNA + S-adenosyl-L-methionine = a 5-methyl-2'-deoxycytidine in DNA + S-adenosyl-L-homocysteine + H(+)</text>
        <dbReference type="Rhea" id="RHEA:13681"/>
        <dbReference type="Rhea" id="RHEA-COMP:11369"/>
        <dbReference type="Rhea" id="RHEA-COMP:11370"/>
        <dbReference type="ChEBI" id="CHEBI:15378"/>
        <dbReference type="ChEBI" id="CHEBI:57856"/>
        <dbReference type="ChEBI" id="CHEBI:59789"/>
        <dbReference type="ChEBI" id="CHEBI:85452"/>
        <dbReference type="ChEBI" id="CHEBI:85454"/>
        <dbReference type="EC" id="2.1.1.37"/>
    </reaction>
</comment>
<keyword evidence="4" id="KW-0680">Restriction system</keyword>
<name>W6A828_9MOLU</name>
<dbReference type="REBASE" id="78894">
    <property type="entry name" value="M.ScuAES1ORF7040P"/>
</dbReference>
<keyword evidence="2 5" id="KW-0808">Transferase</keyword>